<keyword evidence="2" id="KW-1185">Reference proteome</keyword>
<accession>A0A919TCB5</accession>
<comment type="caution">
    <text evidence="1">The sequence shown here is derived from an EMBL/GenBank/DDBJ whole genome shotgun (WGS) entry which is preliminary data.</text>
</comment>
<dbReference type="Proteomes" id="UP000677082">
    <property type="component" value="Unassembled WGS sequence"/>
</dbReference>
<evidence type="ECO:0000313" key="1">
    <source>
        <dbReference type="EMBL" id="GIM92457.1"/>
    </source>
</evidence>
<protein>
    <submittedName>
        <fullName evidence="1">Uncharacterized protein</fullName>
    </submittedName>
</protein>
<evidence type="ECO:0000313" key="2">
    <source>
        <dbReference type="Proteomes" id="UP000677082"/>
    </source>
</evidence>
<gene>
    <name evidence="1" type="ORF">Ato02nite_042500</name>
</gene>
<name>A0A919TCB5_9ACTN</name>
<organism evidence="1 2">
    <name type="scientific">Paractinoplanes toevensis</name>
    <dbReference type="NCBI Taxonomy" id="571911"/>
    <lineage>
        <taxon>Bacteria</taxon>
        <taxon>Bacillati</taxon>
        <taxon>Actinomycetota</taxon>
        <taxon>Actinomycetes</taxon>
        <taxon>Micromonosporales</taxon>
        <taxon>Micromonosporaceae</taxon>
        <taxon>Paractinoplanes</taxon>
    </lineage>
</organism>
<proteinExistence type="predicted"/>
<reference evidence="1 2" key="1">
    <citation type="submission" date="2021-03" db="EMBL/GenBank/DDBJ databases">
        <title>Whole genome shotgun sequence of Actinoplanes toevensis NBRC 105298.</title>
        <authorList>
            <person name="Komaki H."/>
            <person name="Tamura T."/>
        </authorList>
    </citation>
    <scope>NUCLEOTIDE SEQUENCE [LARGE SCALE GENOMIC DNA]</scope>
    <source>
        <strain evidence="1 2">NBRC 105298</strain>
    </source>
</reference>
<sequence length="113" mass="11682">MRIPGGPGNRPADLLVRSRSAMLDALEALAEHRAAVVVIGAQAVYLRTGSAQVALAEATKDSDLAIDPRTLGEDPRVEAAMRAAGRAEEGIGDPATVALSTSLLARDLLAALR</sequence>
<dbReference type="EMBL" id="BOQN01000056">
    <property type="protein sequence ID" value="GIM92457.1"/>
    <property type="molecule type" value="Genomic_DNA"/>
</dbReference>
<dbReference type="AlphaFoldDB" id="A0A919TCB5"/>